<dbReference type="PANTHER" id="PTHR35329:SF1">
    <property type="entry name" value="CHITIN SYNTHASE EXPORT CHAPERONE"/>
    <property type="match status" value="1"/>
</dbReference>
<dbReference type="PANTHER" id="PTHR35329">
    <property type="entry name" value="CHITIN SYNTHASE EXPORT CHAPERONE"/>
    <property type="match status" value="1"/>
</dbReference>
<keyword evidence="1" id="KW-0472">Membrane</keyword>
<feature type="transmembrane region" description="Helical" evidence="1">
    <location>
        <begin position="146"/>
        <end position="170"/>
    </location>
</feature>
<protein>
    <recommendedName>
        <fullName evidence="4">Chitin synthase export chaperone</fullName>
    </recommendedName>
</protein>
<reference evidence="2 3" key="1">
    <citation type="journal article" date="2023" name="bioRxiv">
        <title>High-quality genome assemblies of four members of thePodospora anserinaspecies complex.</title>
        <authorList>
            <person name="Ament-Velasquez S.L."/>
            <person name="Vogan A.A."/>
            <person name="Wallerman O."/>
            <person name="Hartmann F."/>
            <person name="Gautier V."/>
            <person name="Silar P."/>
            <person name="Giraud T."/>
            <person name="Johannesson H."/>
        </authorList>
    </citation>
    <scope>NUCLEOTIDE SEQUENCE [LARGE SCALE GENOMIC DNA]</scope>
    <source>
        <strain evidence="2 3">CBS 415.72m</strain>
    </source>
</reference>
<keyword evidence="1" id="KW-0812">Transmembrane</keyword>
<dbReference type="Proteomes" id="UP001323405">
    <property type="component" value="Unassembled WGS sequence"/>
</dbReference>
<dbReference type="InterPro" id="IPR022057">
    <property type="entry name" value="Chs7"/>
</dbReference>
<dbReference type="EMBL" id="JAFFHA010000005">
    <property type="protein sequence ID" value="KAK4656158.1"/>
    <property type="molecule type" value="Genomic_DNA"/>
</dbReference>
<feature type="transmembrane region" description="Helical" evidence="1">
    <location>
        <begin position="88"/>
        <end position="109"/>
    </location>
</feature>
<comment type="caution">
    <text evidence="2">The sequence shown here is derived from an EMBL/GenBank/DDBJ whole genome shotgun (WGS) entry which is preliminary data.</text>
</comment>
<feature type="transmembrane region" description="Helical" evidence="1">
    <location>
        <begin position="190"/>
        <end position="214"/>
    </location>
</feature>
<keyword evidence="1" id="KW-1133">Transmembrane helix</keyword>
<feature type="transmembrane region" description="Helical" evidence="1">
    <location>
        <begin position="262"/>
        <end position="279"/>
    </location>
</feature>
<evidence type="ECO:0008006" key="4">
    <source>
        <dbReference type="Google" id="ProtNLM"/>
    </source>
</evidence>
<proteinExistence type="predicted"/>
<name>A0ABR0GK94_9PEZI</name>
<evidence type="ECO:0000313" key="3">
    <source>
        <dbReference type="Proteomes" id="UP001323405"/>
    </source>
</evidence>
<feature type="transmembrane region" description="Helical" evidence="1">
    <location>
        <begin position="226"/>
        <end position="250"/>
    </location>
</feature>
<accession>A0ABR0GK94</accession>
<feature type="transmembrane region" description="Helical" evidence="1">
    <location>
        <begin position="50"/>
        <end position="72"/>
    </location>
</feature>
<dbReference type="RefSeq" id="XP_062745133.1">
    <property type="nucleotide sequence ID" value="XM_062889176.1"/>
</dbReference>
<dbReference type="GeneID" id="87909083"/>
<sequence>MGSTKFGNFEDFCRDTTLPVCNVLSKTHNQDGDWGGCKLRGITLPGEDRYLGNLGSILLAGIAILVTISLILKSERKRAAVGRREMQVFLVGYLLVSIAEIFSIGEFPLNDQVRVVFSAIHIGAIAATTWLLFINGIVGYQLMDDGTILSLALTIGSALAWLIGVGYIALDTGYQWTTQWQGSLEPPNRSIALYVTYLLLPLVWVVFFVVLELVLVIKVLGETRPLLFLGAAALSFAVGQIFNFVVSPYICNGTSGAIDGSLFQTLFTFVAVTVVWFFWSSITEDDWPIQPTQYP</sequence>
<organism evidence="2 3">
    <name type="scientific">Podospora pseudocomata</name>
    <dbReference type="NCBI Taxonomy" id="2093779"/>
    <lineage>
        <taxon>Eukaryota</taxon>
        <taxon>Fungi</taxon>
        <taxon>Dikarya</taxon>
        <taxon>Ascomycota</taxon>
        <taxon>Pezizomycotina</taxon>
        <taxon>Sordariomycetes</taxon>
        <taxon>Sordariomycetidae</taxon>
        <taxon>Sordariales</taxon>
        <taxon>Podosporaceae</taxon>
        <taxon>Podospora</taxon>
    </lineage>
</organism>
<gene>
    <name evidence="2" type="ORF">QC762_308820</name>
</gene>
<dbReference type="Pfam" id="PF12271">
    <property type="entry name" value="Chs7"/>
    <property type="match status" value="1"/>
</dbReference>
<evidence type="ECO:0000313" key="2">
    <source>
        <dbReference type="EMBL" id="KAK4656158.1"/>
    </source>
</evidence>
<feature type="transmembrane region" description="Helical" evidence="1">
    <location>
        <begin position="115"/>
        <end position="134"/>
    </location>
</feature>
<evidence type="ECO:0000256" key="1">
    <source>
        <dbReference type="SAM" id="Phobius"/>
    </source>
</evidence>
<keyword evidence="3" id="KW-1185">Reference proteome</keyword>